<evidence type="ECO:0000313" key="7">
    <source>
        <dbReference type="EMBL" id="OPB47455.1"/>
    </source>
</evidence>
<feature type="transmembrane region" description="Helical" evidence="4">
    <location>
        <begin position="103"/>
        <end position="125"/>
    </location>
</feature>
<feature type="transmembrane region" description="Helical" evidence="4">
    <location>
        <begin position="186"/>
        <end position="203"/>
    </location>
</feature>
<evidence type="ECO:0000256" key="1">
    <source>
        <dbReference type="ARBA" id="ARBA00023015"/>
    </source>
</evidence>
<feature type="domain" description="HTH araC/xylS-type" evidence="5">
    <location>
        <begin position="268"/>
        <end position="376"/>
    </location>
</feature>
<protein>
    <submittedName>
        <fullName evidence="7">AraC family transcriptional regulator</fullName>
    </submittedName>
</protein>
<dbReference type="EMBL" id="CP014339">
    <property type="protein sequence ID" value="AQX52586.1"/>
    <property type="molecule type" value="Genomic_DNA"/>
</dbReference>
<accession>A0A1T3D2I0</accession>
<dbReference type="InterPro" id="IPR018060">
    <property type="entry name" value="HTH_AraC"/>
</dbReference>
<dbReference type="PANTHER" id="PTHR43280:SF29">
    <property type="entry name" value="ARAC-FAMILY TRANSCRIPTIONAL REGULATOR"/>
    <property type="match status" value="1"/>
</dbReference>
<feature type="transmembrane region" description="Helical" evidence="4">
    <location>
        <begin position="43"/>
        <end position="62"/>
    </location>
</feature>
<dbReference type="SMART" id="SM00342">
    <property type="entry name" value="HTH_ARAC"/>
    <property type="match status" value="1"/>
</dbReference>
<evidence type="ECO:0000259" key="5">
    <source>
        <dbReference type="PROSITE" id="PS01124"/>
    </source>
</evidence>
<dbReference type="GO" id="GO:0043565">
    <property type="term" value="F:sequence-specific DNA binding"/>
    <property type="evidence" value="ECO:0007669"/>
    <property type="project" value="InterPro"/>
</dbReference>
<dbReference type="GO" id="GO:0003700">
    <property type="term" value="F:DNA-binding transcription factor activity"/>
    <property type="evidence" value="ECO:0007669"/>
    <property type="project" value="InterPro"/>
</dbReference>
<evidence type="ECO:0000256" key="4">
    <source>
        <dbReference type="SAM" id="Phobius"/>
    </source>
</evidence>
<dbReference type="EMBL" id="MAHS01000013">
    <property type="protein sequence ID" value="OPB47455.1"/>
    <property type="molecule type" value="Genomic_DNA"/>
</dbReference>
<keyword evidence="4" id="KW-0472">Membrane</keyword>
<reference evidence="6 8" key="1">
    <citation type="submission" date="2016-02" db="EMBL/GenBank/DDBJ databases">
        <authorList>
            <person name="Nicholson A.C."/>
            <person name="Humrighouse B.W."/>
            <person name="Loparev V."/>
            <person name="Emery B."/>
            <person name="Graziano J."/>
            <person name="McQuiston J.R."/>
        </authorList>
    </citation>
    <scope>NUCLEOTIDE SEQUENCE [LARGE SCALE GENOMIC DNA]</scope>
    <source>
        <strain evidence="6 8">E6809</strain>
    </source>
</reference>
<keyword evidence="1" id="KW-0805">Transcription regulation</keyword>
<evidence type="ECO:0000256" key="3">
    <source>
        <dbReference type="ARBA" id="ARBA00023163"/>
    </source>
</evidence>
<sequence length="384" mass="45128">MPDLDIRFLSIPIIFYLSSVFITCFSAFLILGKTKKQTADYLLAVWFFIIAIHLVFFILFYSDQFSNFPHLLGIDIPIPLIHGPMLYLYILCLTGRQPNKYKWLLHFAPAILTYIYLISFFTLTPQEKIHVYEYGNTTYRFFRKIIMVIIILSGILYVVLSIMSVRQYKRQISDLYSNTEKINLNWSYYLITGIALIWIAVIIKNETLIFTLVSLFIIFTAYFGISRVGILEFTSKQSDAPEEKQAEQNDDIIAVKYQKNFAGEEVIQSIYQKLSFRMEHEKLYKDPELNLNQVAVLLNVHPNILSQTINSVENKNFYDYINQHRIEEFKRIVILPENQKFTILSLAFESGFNSKTSFNRNFKKYMDCSPREYIKSQNLTQEQS</sequence>
<dbReference type="Pfam" id="PF12833">
    <property type="entry name" value="HTH_18"/>
    <property type="match status" value="1"/>
</dbReference>
<feature type="transmembrane region" description="Helical" evidence="4">
    <location>
        <begin position="6"/>
        <end position="31"/>
    </location>
</feature>
<dbReference type="PROSITE" id="PS01124">
    <property type="entry name" value="HTH_ARAC_FAMILY_2"/>
    <property type="match status" value="1"/>
</dbReference>
<proteinExistence type="predicted"/>
<dbReference type="Proteomes" id="UP000189738">
    <property type="component" value="Chromosome"/>
</dbReference>
<dbReference type="SUPFAM" id="SSF46689">
    <property type="entry name" value="Homeodomain-like"/>
    <property type="match status" value="1"/>
</dbReference>
<feature type="transmembrane region" description="Helical" evidence="4">
    <location>
        <begin position="145"/>
        <end position="165"/>
    </location>
</feature>
<dbReference type="Gene3D" id="1.10.10.60">
    <property type="entry name" value="Homeodomain-like"/>
    <property type="match status" value="2"/>
</dbReference>
<evidence type="ECO:0000313" key="8">
    <source>
        <dbReference type="Proteomes" id="UP000189738"/>
    </source>
</evidence>
<keyword evidence="4" id="KW-1133">Transmembrane helix</keyword>
<organism evidence="7">
    <name type="scientific">Elizabethkingia anophelis</name>
    <dbReference type="NCBI Taxonomy" id="1117645"/>
    <lineage>
        <taxon>Bacteria</taxon>
        <taxon>Pseudomonadati</taxon>
        <taxon>Bacteroidota</taxon>
        <taxon>Flavobacteriia</taxon>
        <taxon>Flavobacteriales</taxon>
        <taxon>Weeksellaceae</taxon>
        <taxon>Elizabethkingia</taxon>
    </lineage>
</organism>
<keyword evidence="4" id="KW-0812">Transmembrane</keyword>
<dbReference type="AlphaFoldDB" id="A0A1T3D2I0"/>
<gene>
    <name evidence="6" type="ORF">AYC66_18705</name>
    <name evidence="7" type="ORF">BAY09_07335</name>
</gene>
<evidence type="ECO:0000256" key="2">
    <source>
        <dbReference type="ARBA" id="ARBA00023125"/>
    </source>
</evidence>
<reference evidence="7" key="2">
    <citation type="submission" date="2016-06" db="EMBL/GenBank/DDBJ databases">
        <authorList>
            <person name="Nicholson A.C."/>
        </authorList>
    </citation>
    <scope>NUCLEOTIDE SEQUENCE [LARGE SCALE GENOMIC DNA]</scope>
    <source>
        <strain evidence="7">E6809</strain>
    </source>
</reference>
<feature type="transmembrane region" description="Helical" evidence="4">
    <location>
        <begin position="209"/>
        <end position="230"/>
    </location>
</feature>
<dbReference type="PANTHER" id="PTHR43280">
    <property type="entry name" value="ARAC-FAMILY TRANSCRIPTIONAL REGULATOR"/>
    <property type="match status" value="1"/>
</dbReference>
<name>A0A1T3D2I0_9FLAO</name>
<keyword evidence="3" id="KW-0804">Transcription</keyword>
<evidence type="ECO:0000313" key="6">
    <source>
        <dbReference type="EMBL" id="AQX52586.1"/>
    </source>
</evidence>
<keyword evidence="2" id="KW-0238">DNA-binding</keyword>
<dbReference type="InterPro" id="IPR009057">
    <property type="entry name" value="Homeodomain-like_sf"/>
</dbReference>
<feature type="transmembrane region" description="Helical" evidence="4">
    <location>
        <begin position="68"/>
        <end position="91"/>
    </location>
</feature>